<sequence length="72" mass="7836">MPASALAGLQWYALNALCCSVLHPSCNGGVAHVFFFFIYNRSSRLRARSQTDTGCWGSICYVSPSCQGRVCV</sequence>
<dbReference type="EMBL" id="GGFM01012524">
    <property type="protein sequence ID" value="MBW33275.1"/>
    <property type="molecule type" value="Transcribed_RNA"/>
</dbReference>
<name>A0A2M3ZXQ2_9DIPT</name>
<evidence type="ECO:0000313" key="3">
    <source>
        <dbReference type="EMBL" id="MBW33275.1"/>
    </source>
</evidence>
<feature type="transmembrane region" description="Helical" evidence="1">
    <location>
        <begin position="12"/>
        <end position="39"/>
    </location>
</feature>
<feature type="chain" id="PRO_5014901922" evidence="2">
    <location>
        <begin position="19"/>
        <end position="72"/>
    </location>
</feature>
<feature type="signal peptide" evidence="2">
    <location>
        <begin position="1"/>
        <end position="18"/>
    </location>
</feature>
<keyword evidence="1" id="KW-0472">Membrane</keyword>
<proteinExistence type="predicted"/>
<accession>A0A2M3ZXQ2</accession>
<keyword evidence="1" id="KW-0812">Transmembrane</keyword>
<keyword evidence="2" id="KW-0732">Signal</keyword>
<evidence type="ECO:0000256" key="1">
    <source>
        <dbReference type="SAM" id="Phobius"/>
    </source>
</evidence>
<evidence type="ECO:0000256" key="2">
    <source>
        <dbReference type="SAM" id="SignalP"/>
    </source>
</evidence>
<reference evidence="3" key="1">
    <citation type="submission" date="2018-01" db="EMBL/GenBank/DDBJ databases">
        <title>An insight into the sialome of Amazonian anophelines.</title>
        <authorList>
            <person name="Ribeiro J.M."/>
            <person name="Scarpassa V."/>
            <person name="Calvo E."/>
        </authorList>
    </citation>
    <scope>NUCLEOTIDE SEQUENCE</scope>
    <source>
        <tissue evidence="3">Salivary glands</tissue>
    </source>
</reference>
<protein>
    <submittedName>
        <fullName evidence="3">Putative secreted peptide</fullName>
    </submittedName>
</protein>
<keyword evidence="1" id="KW-1133">Transmembrane helix</keyword>
<organism evidence="3">
    <name type="scientific">Anopheles braziliensis</name>
    <dbReference type="NCBI Taxonomy" id="58242"/>
    <lineage>
        <taxon>Eukaryota</taxon>
        <taxon>Metazoa</taxon>
        <taxon>Ecdysozoa</taxon>
        <taxon>Arthropoda</taxon>
        <taxon>Hexapoda</taxon>
        <taxon>Insecta</taxon>
        <taxon>Pterygota</taxon>
        <taxon>Neoptera</taxon>
        <taxon>Endopterygota</taxon>
        <taxon>Diptera</taxon>
        <taxon>Nematocera</taxon>
        <taxon>Culicoidea</taxon>
        <taxon>Culicidae</taxon>
        <taxon>Anophelinae</taxon>
        <taxon>Anopheles</taxon>
    </lineage>
</organism>
<dbReference type="AlphaFoldDB" id="A0A2M3ZXQ2"/>